<dbReference type="RefSeq" id="WP_200232807.1">
    <property type="nucleotide sequence ID" value="NZ_NRRV01000001.1"/>
</dbReference>
<evidence type="ECO:0000313" key="4">
    <source>
        <dbReference type="Proteomes" id="UP000748752"/>
    </source>
</evidence>
<dbReference type="Pfam" id="PF24728">
    <property type="entry name" value="DUF7680"/>
    <property type="match status" value="1"/>
</dbReference>
<reference evidence="3 4" key="1">
    <citation type="journal article" date="2020" name="Microorganisms">
        <title>Osmotic Adaptation and Compatible Solute Biosynthesis of Phototrophic Bacteria as Revealed from Genome Analyses.</title>
        <authorList>
            <person name="Imhoff J.F."/>
            <person name="Rahn T."/>
            <person name="Kunzel S."/>
            <person name="Keller A."/>
            <person name="Neulinger S.C."/>
        </authorList>
    </citation>
    <scope>NUCLEOTIDE SEQUENCE [LARGE SCALE GENOMIC DNA]</scope>
    <source>
        <strain evidence="3 4">DSM 6210</strain>
    </source>
</reference>
<proteinExistence type="predicted"/>
<dbReference type="InterPro" id="IPR056097">
    <property type="entry name" value="DUF7680"/>
</dbReference>
<dbReference type="Proteomes" id="UP000748752">
    <property type="component" value="Unassembled WGS sequence"/>
</dbReference>
<dbReference type="EMBL" id="NRRV01000001">
    <property type="protein sequence ID" value="MBK1629158.1"/>
    <property type="molecule type" value="Genomic_DNA"/>
</dbReference>
<feature type="compositionally biased region" description="Basic and acidic residues" evidence="1">
    <location>
        <begin position="19"/>
        <end position="28"/>
    </location>
</feature>
<sequence>MARTAPAAPRSPGAGSRSDSAKADDARLAKQAKRAPYLLRITARNDLPPPLLIVKERIAPEDRDDTAGLTNPRAKHLERGSLHGEAVRASLPVLRRLLEAVKDDQGIPLGLERFMSTQGLKQTDRNLPLDEAAGARLALFFRLQRKVKDSDRIELIGRRVAMLSREEAVYWLANVTTADPALRSWAVSGLRHMLCGGAGDKRLPQVLERIRARG</sequence>
<protein>
    <recommendedName>
        <fullName evidence="2">DUF7680 domain-containing protein</fullName>
    </recommendedName>
</protein>
<accession>A0ABS1CBJ1</accession>
<organism evidence="3 4">
    <name type="scientific">Thiohalocapsa halophila</name>
    <dbReference type="NCBI Taxonomy" id="69359"/>
    <lineage>
        <taxon>Bacteria</taxon>
        <taxon>Pseudomonadati</taxon>
        <taxon>Pseudomonadota</taxon>
        <taxon>Gammaproteobacteria</taxon>
        <taxon>Chromatiales</taxon>
        <taxon>Chromatiaceae</taxon>
        <taxon>Thiohalocapsa</taxon>
    </lineage>
</organism>
<feature type="domain" description="DUF7680" evidence="2">
    <location>
        <begin position="37"/>
        <end position="196"/>
    </location>
</feature>
<comment type="caution">
    <text evidence="3">The sequence shown here is derived from an EMBL/GenBank/DDBJ whole genome shotgun (WGS) entry which is preliminary data.</text>
</comment>
<feature type="region of interest" description="Disordered" evidence="1">
    <location>
        <begin position="1"/>
        <end position="28"/>
    </location>
</feature>
<evidence type="ECO:0000256" key="1">
    <source>
        <dbReference type="SAM" id="MobiDB-lite"/>
    </source>
</evidence>
<evidence type="ECO:0000259" key="2">
    <source>
        <dbReference type="Pfam" id="PF24728"/>
    </source>
</evidence>
<keyword evidence="4" id="KW-1185">Reference proteome</keyword>
<name>A0ABS1CBJ1_9GAMM</name>
<evidence type="ECO:0000313" key="3">
    <source>
        <dbReference type="EMBL" id="MBK1629158.1"/>
    </source>
</evidence>
<feature type="compositionally biased region" description="Low complexity" evidence="1">
    <location>
        <begin position="1"/>
        <end position="18"/>
    </location>
</feature>
<gene>
    <name evidence="3" type="ORF">CKO31_00105</name>
</gene>